<dbReference type="PANTHER" id="PTHR43792">
    <property type="entry name" value="GNAT FAMILY, PUTATIVE (AFU_ORTHOLOGUE AFUA_3G00765)-RELATED-RELATED"/>
    <property type="match status" value="1"/>
</dbReference>
<name>A0A0V8J7L1_9BACL</name>
<sequence>MESQRLIYRAYTKEDDEFYASMWGQPDIVRYIGKGLTKTKKEAVRSLENWILPGYKNGMGLFVIILKETGEPIGHAGLVPQVVEGRKETEIGYWLKKPFWGKGFASEAAGFFMSYGKAELHQSRLISLIHPKNAASIAVAKKLGMVYEKTVFFNGSRTRVYATGQPQTIWKAITCD</sequence>
<dbReference type="PROSITE" id="PS51186">
    <property type="entry name" value="GNAT"/>
    <property type="match status" value="1"/>
</dbReference>
<dbReference type="Gene3D" id="3.40.630.30">
    <property type="match status" value="1"/>
</dbReference>
<dbReference type="OrthoDB" id="9798081at2"/>
<keyword evidence="2" id="KW-0808">Transferase</keyword>
<dbReference type="GO" id="GO:0016747">
    <property type="term" value="F:acyltransferase activity, transferring groups other than amino-acyl groups"/>
    <property type="evidence" value="ECO:0007669"/>
    <property type="project" value="InterPro"/>
</dbReference>
<dbReference type="Proteomes" id="UP000054099">
    <property type="component" value="Unassembled WGS sequence"/>
</dbReference>
<dbReference type="InterPro" id="IPR016181">
    <property type="entry name" value="Acyl_CoA_acyltransferase"/>
</dbReference>
<feature type="domain" description="N-acetyltransferase" evidence="1">
    <location>
        <begin position="6"/>
        <end position="176"/>
    </location>
</feature>
<evidence type="ECO:0000259" key="1">
    <source>
        <dbReference type="PROSITE" id="PS51186"/>
    </source>
</evidence>
<dbReference type="InterPro" id="IPR000182">
    <property type="entry name" value="GNAT_dom"/>
</dbReference>
<dbReference type="AlphaFoldDB" id="A0A0V8J7L1"/>
<evidence type="ECO:0000313" key="2">
    <source>
        <dbReference type="EMBL" id="KSU83175.1"/>
    </source>
</evidence>
<accession>A0A0V8J7L1</accession>
<dbReference type="PANTHER" id="PTHR43792:SF1">
    <property type="entry name" value="N-ACETYLTRANSFERASE DOMAIN-CONTAINING PROTEIN"/>
    <property type="match status" value="1"/>
</dbReference>
<comment type="caution">
    <text evidence="2">The sequence shown here is derived from an EMBL/GenBank/DDBJ whole genome shotgun (WGS) entry which is preliminary data.</text>
</comment>
<evidence type="ECO:0000313" key="3">
    <source>
        <dbReference type="Proteomes" id="UP000054099"/>
    </source>
</evidence>
<reference evidence="2 3" key="1">
    <citation type="journal article" date="2014" name="Antonie Van Leeuwenhoek">
        <title>Fictibacillus enclensis sp. nov., isolated from marine sediment.</title>
        <authorList>
            <person name="Dastager S.G."/>
            <person name="Mawlankar R."/>
            <person name="Srinivasan K."/>
            <person name="Tang S.K."/>
            <person name="Lee J.C."/>
            <person name="Ramana V.V."/>
            <person name="Shouche Y.S."/>
        </authorList>
    </citation>
    <scope>NUCLEOTIDE SEQUENCE [LARGE SCALE GENOMIC DNA]</scope>
    <source>
        <strain evidence="2 3">NIO-1003</strain>
    </source>
</reference>
<dbReference type="EMBL" id="LNQN01000002">
    <property type="protein sequence ID" value="KSU83175.1"/>
    <property type="molecule type" value="Genomic_DNA"/>
</dbReference>
<dbReference type="SUPFAM" id="SSF55729">
    <property type="entry name" value="Acyl-CoA N-acyltransferases (Nat)"/>
    <property type="match status" value="1"/>
</dbReference>
<protein>
    <submittedName>
        <fullName evidence="2">Acetyltransferase</fullName>
    </submittedName>
</protein>
<dbReference type="Pfam" id="PF13302">
    <property type="entry name" value="Acetyltransf_3"/>
    <property type="match status" value="1"/>
</dbReference>
<organism evidence="2 3">
    <name type="scientific">Fictibacillus enclensis</name>
    <dbReference type="NCBI Taxonomy" id="1017270"/>
    <lineage>
        <taxon>Bacteria</taxon>
        <taxon>Bacillati</taxon>
        <taxon>Bacillota</taxon>
        <taxon>Bacilli</taxon>
        <taxon>Bacillales</taxon>
        <taxon>Fictibacillaceae</taxon>
        <taxon>Fictibacillus</taxon>
    </lineage>
</organism>
<proteinExistence type="predicted"/>
<keyword evidence="3" id="KW-1185">Reference proteome</keyword>
<dbReference type="InterPro" id="IPR051531">
    <property type="entry name" value="N-acetyltransferase"/>
</dbReference>
<gene>
    <name evidence="2" type="ORF">AS030_11365</name>
</gene>
<dbReference type="RefSeq" id="WP_061971971.1">
    <property type="nucleotide sequence ID" value="NZ_FMAV01000002.1"/>
</dbReference>